<dbReference type="EMBL" id="GL732635">
    <property type="protein sequence ID" value="EFX69534.1"/>
    <property type="molecule type" value="Genomic_DNA"/>
</dbReference>
<sequence length="906" mass="99676">MADTTTLSRARVTPYVEGGTVDEEIRRLLQSVPETREKKKKGGWTTYNTFRKEALEADFKRSPGYDLGGRSSFWPSMMPFLKKIAESEEYARYVINKGHSFFPKHNNSEWCMQSLSNSFSKYLLVPEEKLNMPGIDTVELFIDEAGSLTGWNVEDLNFGSVNFLVSGKTKMWVEVSYKYQNQTVRGTTTAPAPNVLLSLTPINSLASVKGSLTLVGIRDHNAAKLSEVNWALLDFETYVSETVAGYALNFGGIAMVSTREGYARFTKIDDFSTVAVTPLRVLPSLRRTVDPSPWQSLVTKSDLGALRLLLKQAYTSTGWVAEKDISALFLLFKKFYPEAYLSCLYAESYSLFAMNYISARRPIHRYLFVPSLRNQKMGLSCSVETYFGMKGARCDEYQIRSATMPECRCHICPTALRALHNMSEKSFQNSLSLHGDNLPCVPTRTVRFVPGVTRPKAGVAVDAGSEKFAMEVIDLDEPTAVESPQSPLPVLPAQRLEQLPALYDIDIVLLGGAQRLNDSLPATWRSFLPNLDMTAGTDQGPGLLDFTNVLMPVCDGDHWILFVIHTANGETPCFRLCYIGNGATETHNCYCEGLRTAGVQRAKPVAQRTTAGTQTFGSTMPMCLGKVQRGLTAAVGQLGVESITEVDYGLKMRDLLKEIVQLRSVIDKDGCLEMLKTPSMTSLQERERSHGMEVVLHEIGESSVQKVVDWKCEAENMSYADSVAETVPETDCREELEPATSFVAQTRTNGAEWHCWAENVPYLDSEADTLPETGCREEYVPSTSAVAQVATNRAACAPTEITIPATLPAPPTQYDTLPIGENKTLNVITSTSRVVSTRTEIASIEDVAIAKAKNTPVDVVSDLPPIIILGVDLTPGPVEAEAATEVYGDADGKVPAVGLNPEKTNK</sequence>
<organism evidence="1 2">
    <name type="scientific">Daphnia pulex</name>
    <name type="common">Water flea</name>
    <dbReference type="NCBI Taxonomy" id="6669"/>
    <lineage>
        <taxon>Eukaryota</taxon>
        <taxon>Metazoa</taxon>
        <taxon>Ecdysozoa</taxon>
        <taxon>Arthropoda</taxon>
        <taxon>Crustacea</taxon>
        <taxon>Branchiopoda</taxon>
        <taxon>Diplostraca</taxon>
        <taxon>Cladocera</taxon>
        <taxon>Anomopoda</taxon>
        <taxon>Daphniidae</taxon>
        <taxon>Daphnia</taxon>
    </lineage>
</organism>
<dbReference type="AlphaFoldDB" id="E9HFG8"/>
<reference evidence="1 2" key="1">
    <citation type="journal article" date="2011" name="Science">
        <title>The ecoresponsive genome of Daphnia pulex.</title>
        <authorList>
            <person name="Colbourne J.K."/>
            <person name="Pfrender M.E."/>
            <person name="Gilbert D."/>
            <person name="Thomas W.K."/>
            <person name="Tucker A."/>
            <person name="Oakley T.H."/>
            <person name="Tokishita S."/>
            <person name="Aerts A."/>
            <person name="Arnold G.J."/>
            <person name="Basu M.K."/>
            <person name="Bauer D.J."/>
            <person name="Caceres C.E."/>
            <person name="Carmel L."/>
            <person name="Casola C."/>
            <person name="Choi J.H."/>
            <person name="Detter J.C."/>
            <person name="Dong Q."/>
            <person name="Dusheyko S."/>
            <person name="Eads B.D."/>
            <person name="Frohlich T."/>
            <person name="Geiler-Samerotte K.A."/>
            <person name="Gerlach D."/>
            <person name="Hatcher P."/>
            <person name="Jogdeo S."/>
            <person name="Krijgsveld J."/>
            <person name="Kriventseva E.V."/>
            <person name="Kultz D."/>
            <person name="Laforsch C."/>
            <person name="Lindquist E."/>
            <person name="Lopez J."/>
            <person name="Manak J.R."/>
            <person name="Muller J."/>
            <person name="Pangilinan J."/>
            <person name="Patwardhan R.P."/>
            <person name="Pitluck S."/>
            <person name="Pritham E.J."/>
            <person name="Rechtsteiner A."/>
            <person name="Rho M."/>
            <person name="Rogozin I.B."/>
            <person name="Sakarya O."/>
            <person name="Salamov A."/>
            <person name="Schaack S."/>
            <person name="Shapiro H."/>
            <person name="Shiga Y."/>
            <person name="Skalitzky C."/>
            <person name="Smith Z."/>
            <person name="Souvorov A."/>
            <person name="Sung W."/>
            <person name="Tang Z."/>
            <person name="Tsuchiya D."/>
            <person name="Tu H."/>
            <person name="Vos H."/>
            <person name="Wang M."/>
            <person name="Wolf Y.I."/>
            <person name="Yamagata H."/>
            <person name="Yamada T."/>
            <person name="Ye Y."/>
            <person name="Shaw J.R."/>
            <person name="Andrews J."/>
            <person name="Crease T.J."/>
            <person name="Tang H."/>
            <person name="Lucas S.M."/>
            <person name="Robertson H.M."/>
            <person name="Bork P."/>
            <person name="Koonin E.V."/>
            <person name="Zdobnov E.M."/>
            <person name="Grigoriev I.V."/>
            <person name="Lynch M."/>
            <person name="Boore J.L."/>
        </authorList>
    </citation>
    <scope>NUCLEOTIDE SEQUENCE [LARGE SCALE GENOMIC DNA]</scope>
</reference>
<dbReference type="HOGENOM" id="CLU_320363_0_0_1"/>
<proteinExistence type="predicted"/>
<dbReference type="PANTHER" id="PTHR33099:SF7">
    <property type="entry name" value="MYND-TYPE DOMAIN-CONTAINING PROTEIN"/>
    <property type="match status" value="1"/>
</dbReference>
<dbReference type="OrthoDB" id="10590426at2759"/>
<evidence type="ECO:0000313" key="2">
    <source>
        <dbReference type="Proteomes" id="UP000000305"/>
    </source>
</evidence>
<name>E9HFG8_DAPPU</name>
<dbReference type="PANTHER" id="PTHR33099">
    <property type="entry name" value="FE2OG DIOXYGENASE DOMAIN-CONTAINING PROTEIN"/>
    <property type="match status" value="1"/>
</dbReference>
<dbReference type="KEGG" id="dpx:DAPPUDRAFT_113605"/>
<accession>E9HFG8</accession>
<dbReference type="PhylomeDB" id="E9HFG8"/>
<protein>
    <submittedName>
        <fullName evidence="1">Uncharacterized protein</fullName>
    </submittedName>
</protein>
<evidence type="ECO:0000313" key="1">
    <source>
        <dbReference type="EMBL" id="EFX69534.1"/>
    </source>
</evidence>
<dbReference type="Proteomes" id="UP000000305">
    <property type="component" value="Unassembled WGS sequence"/>
</dbReference>
<keyword evidence="2" id="KW-1185">Reference proteome</keyword>
<dbReference type="InParanoid" id="E9HFG8"/>
<dbReference type="Gene3D" id="2.60.120.650">
    <property type="entry name" value="Cupin"/>
    <property type="match status" value="1"/>
</dbReference>
<gene>
    <name evidence="1" type="ORF">DAPPUDRAFT_113605</name>
</gene>